<evidence type="ECO:0000313" key="5">
    <source>
        <dbReference type="EMBL" id="MCC9033949.1"/>
    </source>
</evidence>
<dbReference type="Gene3D" id="2.60.120.260">
    <property type="entry name" value="Galactose-binding domain-like"/>
    <property type="match status" value="1"/>
</dbReference>
<dbReference type="Pfam" id="PF00041">
    <property type="entry name" value="fn3"/>
    <property type="match status" value="1"/>
</dbReference>
<accession>A0A9Q3URR9</accession>
<organism evidence="5 7">
    <name type="scientific">Chryseobacterium muglaense</name>
    <dbReference type="NCBI Taxonomy" id="2893752"/>
    <lineage>
        <taxon>Bacteria</taxon>
        <taxon>Pseudomonadati</taxon>
        <taxon>Bacteroidota</taxon>
        <taxon>Flavobacteriia</taxon>
        <taxon>Flavobacteriales</taxon>
        <taxon>Weeksellaceae</taxon>
        <taxon>Chryseobacterium group</taxon>
        <taxon>Chryseobacterium</taxon>
    </lineage>
</organism>
<dbReference type="EMBL" id="JACXXP010000013">
    <property type="protein sequence ID" value="MBD3905294.1"/>
    <property type="molecule type" value="Genomic_DNA"/>
</dbReference>
<reference evidence="5" key="1">
    <citation type="submission" date="2021-11" db="EMBL/GenBank/DDBJ databases">
        <title>Description of novel Chryseobacterium species.</title>
        <authorList>
            <person name="Saticioglu I.B."/>
            <person name="Ay H."/>
            <person name="Altun S."/>
            <person name="Duman M."/>
        </authorList>
    </citation>
    <scope>NUCLEOTIDE SEQUENCE</scope>
    <source>
        <strain evidence="5">C-39</strain>
    </source>
</reference>
<reference evidence="6" key="2">
    <citation type="submission" date="2023-07" db="EMBL/GenBank/DDBJ databases">
        <title>Description of novel Chryseobacterium sp. strain C-2.</title>
        <authorList>
            <person name="Saticioglu I.B."/>
        </authorList>
    </citation>
    <scope>NUCLEOTIDE SEQUENCE [LARGE SCALE GENOMIC DNA]</scope>
    <source>
        <strain evidence="6">C-2</strain>
    </source>
</reference>
<dbReference type="Pfam" id="PF18962">
    <property type="entry name" value="Por_Secre_tail"/>
    <property type="match status" value="1"/>
</dbReference>
<dbReference type="CDD" id="cd00063">
    <property type="entry name" value="FN3"/>
    <property type="match status" value="1"/>
</dbReference>
<reference evidence="4" key="3">
    <citation type="submission" date="2024-05" db="EMBL/GenBank/DDBJ databases">
        <title>Description of novel Chryseobacterium sp. strain C-2.</title>
        <authorList>
            <person name="Saticioglu I.B."/>
        </authorList>
    </citation>
    <scope>NUCLEOTIDE SEQUENCE</scope>
    <source>
        <strain evidence="4">C-2</strain>
    </source>
</reference>
<dbReference type="InterPro" id="IPR036116">
    <property type="entry name" value="FN3_sf"/>
</dbReference>
<dbReference type="Gene3D" id="2.60.40.10">
    <property type="entry name" value="Immunoglobulins"/>
    <property type="match status" value="1"/>
</dbReference>
<keyword evidence="6" id="KW-1185">Reference proteome</keyword>
<keyword evidence="1 2" id="KW-0732">Signal</keyword>
<gene>
    <name evidence="4" type="ORF">IEW27_11940</name>
    <name evidence="5" type="ORF">LNP80_06700</name>
</gene>
<feature type="domain" description="Fibronectin type-III" evidence="3">
    <location>
        <begin position="187"/>
        <end position="281"/>
    </location>
</feature>
<dbReference type="InterPro" id="IPR013783">
    <property type="entry name" value="Ig-like_fold"/>
</dbReference>
<dbReference type="InterPro" id="IPR003961">
    <property type="entry name" value="FN3_dom"/>
</dbReference>
<comment type="caution">
    <text evidence="5">The sequence shown here is derived from an EMBL/GenBank/DDBJ whole genome shotgun (WGS) entry which is preliminary data.</text>
</comment>
<evidence type="ECO:0000256" key="1">
    <source>
        <dbReference type="ARBA" id="ARBA00022729"/>
    </source>
</evidence>
<sequence>MKKVLFIGLMALATMSSAQISYNYGWEPTGEGSWTSSGDSGWYGRSETTPCTGVGSMVANNYYNESSYLISPALTGSNGGDINVSFAYKVTEYSSNSTGASLADFGVIKLEWATSETGPWTTAYTIDDTSHVVSASCITKSATISGVPSSGDFFIRFEAKSALDTSDNYVYFDDITITQGAAPSCLDPSSVTVSNITSATADIAWNAPTVVPGSGYELYYSTNAAFPTSTTPPTYTGITGVSKMLSGLSPNTQYYAWVRSSCTATTKSAWSTASSFMTLCGVITPNFTFDFTGGINDCWEEADAGTPASTPSGTSSYWYETGFLNNGFEGAFAINLYTSSWLPETFDAWLITPVFNLSAGGYRVKFDYGLTEYGDTISGSLGSDDVVQFVVSQDGGTTWTVLQTWNAASNVSNSSTTYSYDLATYNGANTKFGFYATNGTVEDPEDVEFFIDNLVVEQISLSTNESNFAKNTIKAYPNPFADVLNISDLSNVKSISVMDISGRVVKTFNKPETTLHLGGLNAGMYLVVLNMKDGSKQTIKTIKK</sequence>
<evidence type="ECO:0000259" key="3">
    <source>
        <dbReference type="PROSITE" id="PS50853"/>
    </source>
</evidence>
<dbReference type="RefSeq" id="WP_191179794.1">
    <property type="nucleotide sequence ID" value="NZ_JACXXP010000013.1"/>
</dbReference>
<dbReference type="InterPro" id="IPR026444">
    <property type="entry name" value="Secre_tail"/>
</dbReference>
<name>A0A9Q3URR9_9FLAO</name>
<dbReference type="AlphaFoldDB" id="A0A9Q3URR9"/>
<dbReference type="Proteomes" id="UP000603715">
    <property type="component" value="Unassembled WGS sequence"/>
</dbReference>
<feature type="chain" id="PRO_5040312964" evidence="2">
    <location>
        <begin position="19"/>
        <end position="544"/>
    </location>
</feature>
<evidence type="ECO:0000313" key="4">
    <source>
        <dbReference type="EMBL" id="MBD3905294.1"/>
    </source>
</evidence>
<proteinExistence type="predicted"/>
<evidence type="ECO:0000313" key="7">
    <source>
        <dbReference type="Proteomes" id="UP001107960"/>
    </source>
</evidence>
<evidence type="ECO:0000313" key="6">
    <source>
        <dbReference type="Proteomes" id="UP000603715"/>
    </source>
</evidence>
<dbReference type="EMBL" id="JAJJML010000001">
    <property type="protein sequence ID" value="MCC9033949.1"/>
    <property type="molecule type" value="Genomic_DNA"/>
</dbReference>
<dbReference type="SMART" id="SM00060">
    <property type="entry name" value="FN3"/>
    <property type="match status" value="1"/>
</dbReference>
<dbReference type="NCBIfam" id="TIGR04183">
    <property type="entry name" value="Por_Secre_tail"/>
    <property type="match status" value="1"/>
</dbReference>
<evidence type="ECO:0000256" key="2">
    <source>
        <dbReference type="SAM" id="SignalP"/>
    </source>
</evidence>
<protein>
    <submittedName>
        <fullName evidence="5">T9SS type A sorting domain-containing protein</fullName>
    </submittedName>
</protein>
<feature type="signal peptide" evidence="2">
    <location>
        <begin position="1"/>
        <end position="18"/>
    </location>
</feature>
<dbReference type="PROSITE" id="PS50853">
    <property type="entry name" value="FN3"/>
    <property type="match status" value="1"/>
</dbReference>
<dbReference type="SUPFAM" id="SSF49265">
    <property type="entry name" value="Fibronectin type III"/>
    <property type="match status" value="1"/>
</dbReference>
<dbReference type="Proteomes" id="UP001107960">
    <property type="component" value="Unassembled WGS sequence"/>
</dbReference>